<proteinExistence type="predicted"/>
<evidence type="ECO:0000313" key="1">
    <source>
        <dbReference type="EMBL" id="CAG8566450.1"/>
    </source>
</evidence>
<evidence type="ECO:0000313" key="2">
    <source>
        <dbReference type="Proteomes" id="UP000789405"/>
    </source>
</evidence>
<reference evidence="1" key="1">
    <citation type="submission" date="2021-06" db="EMBL/GenBank/DDBJ databases">
        <authorList>
            <person name="Kallberg Y."/>
            <person name="Tangrot J."/>
            <person name="Rosling A."/>
        </authorList>
    </citation>
    <scope>NUCLEOTIDE SEQUENCE</scope>
    <source>
        <strain evidence="1">MA453B</strain>
    </source>
</reference>
<gene>
    <name evidence="1" type="ORF">DERYTH_LOCUS5991</name>
</gene>
<dbReference type="AlphaFoldDB" id="A0A9N9BHH9"/>
<dbReference type="EMBL" id="CAJVPY010002611">
    <property type="protein sequence ID" value="CAG8566450.1"/>
    <property type="molecule type" value="Genomic_DNA"/>
</dbReference>
<name>A0A9N9BHH9_9GLOM</name>
<dbReference type="OrthoDB" id="10377922at2759"/>
<dbReference type="Proteomes" id="UP000789405">
    <property type="component" value="Unassembled WGS sequence"/>
</dbReference>
<accession>A0A9N9BHH9</accession>
<keyword evidence="2" id="KW-1185">Reference proteome</keyword>
<sequence length="100" mass="12075">MNVFHRKLSELMNMNAIFSYNYEQAIITLNNKNALIQERFLWKVDILLENQQNEIFLLKTENFNLKELGQISRRLSEEHKKSSEVNRLREEVKKLKRHVS</sequence>
<protein>
    <submittedName>
        <fullName evidence="1">12160_t:CDS:1</fullName>
    </submittedName>
</protein>
<organism evidence="1 2">
    <name type="scientific">Dentiscutata erythropus</name>
    <dbReference type="NCBI Taxonomy" id="1348616"/>
    <lineage>
        <taxon>Eukaryota</taxon>
        <taxon>Fungi</taxon>
        <taxon>Fungi incertae sedis</taxon>
        <taxon>Mucoromycota</taxon>
        <taxon>Glomeromycotina</taxon>
        <taxon>Glomeromycetes</taxon>
        <taxon>Diversisporales</taxon>
        <taxon>Gigasporaceae</taxon>
        <taxon>Dentiscutata</taxon>
    </lineage>
</organism>
<comment type="caution">
    <text evidence="1">The sequence shown here is derived from an EMBL/GenBank/DDBJ whole genome shotgun (WGS) entry which is preliminary data.</text>
</comment>